<accession>A0AAV4T5B2</accession>
<dbReference type="Proteomes" id="UP001054945">
    <property type="component" value="Unassembled WGS sequence"/>
</dbReference>
<name>A0AAV4T5B2_CAEEX</name>
<feature type="compositionally biased region" description="Acidic residues" evidence="2">
    <location>
        <begin position="479"/>
        <end position="492"/>
    </location>
</feature>
<feature type="compositionally biased region" description="Basic and acidic residues" evidence="2">
    <location>
        <begin position="497"/>
        <end position="507"/>
    </location>
</feature>
<feature type="region of interest" description="Disordered" evidence="2">
    <location>
        <begin position="339"/>
        <end position="358"/>
    </location>
</feature>
<dbReference type="AlphaFoldDB" id="A0AAV4T5B2"/>
<keyword evidence="1" id="KW-0175">Coiled coil</keyword>
<evidence type="ECO:0000256" key="2">
    <source>
        <dbReference type="SAM" id="MobiDB-lite"/>
    </source>
</evidence>
<keyword evidence="4" id="KW-1185">Reference proteome</keyword>
<evidence type="ECO:0000313" key="3">
    <source>
        <dbReference type="EMBL" id="GIY41374.1"/>
    </source>
</evidence>
<gene>
    <name evidence="3" type="primary">casc1_1</name>
    <name evidence="3" type="ORF">CEXT_678421</name>
</gene>
<proteinExistence type="predicted"/>
<comment type="caution">
    <text evidence="3">The sequence shown here is derived from an EMBL/GenBank/DDBJ whole genome shotgun (WGS) entry which is preliminary data.</text>
</comment>
<reference evidence="3 4" key="1">
    <citation type="submission" date="2021-06" db="EMBL/GenBank/DDBJ databases">
        <title>Caerostris extrusa draft genome.</title>
        <authorList>
            <person name="Kono N."/>
            <person name="Arakawa K."/>
        </authorList>
    </citation>
    <scope>NUCLEOTIDE SEQUENCE [LARGE SCALE GENOMIC DNA]</scope>
</reference>
<feature type="region of interest" description="Disordered" evidence="2">
    <location>
        <begin position="478"/>
        <end position="530"/>
    </location>
</feature>
<feature type="coiled-coil region" evidence="1">
    <location>
        <begin position="32"/>
        <end position="65"/>
    </location>
</feature>
<protein>
    <submittedName>
        <fullName evidence="3">Protein CASC1</fullName>
    </submittedName>
</protein>
<sequence>MWRRLYLKVSVNTFINLGDPLLRILLVSKKPRTLLELARKEREELLRKQEEERQRREEIELLKAEGIDNNNINNLMNIPEAALDEWRGEVIALLEKTGNEMRISPNWPVTHEEFPVYVISDDSSAGRKDGQWNDYVYKTKEMDSLKLPVVNTFISEWEDDPSYDIEEIFRKSHVCLQGVENLKEAILTKLNYATFMLLKGAICTKTKNPRTWNTAIRRVTWQWYCGPTSTVRREGTAWRESGSSFGSRQTSLPRIAPSGFCNWPLSPHIEVDDPRESNEIILREIEEIFLQFLFKNSTRVQIILVSFYFIEEVISHHQSSMVHNYTRVKDVEDVAATGAQTEAVESPDTPVVEQKTSKPDLKLPDAQVGKERQADVADKSYREDKYAVTEDVGTSEEGKGKCLDLNEYLLIGGFLHFDLFEVPRLTISKNGFTYFYSRLQDSILKGRIQGVSNSFFFTVGEEPELKKIQCEPRSFDPLEKEDESVFEEEIVPEEPAVVEKRPPKPEENPDEEEEHLSEEVIRLSIGLQMP</sequence>
<organism evidence="3 4">
    <name type="scientific">Caerostris extrusa</name>
    <name type="common">Bark spider</name>
    <name type="synonym">Caerostris bankana</name>
    <dbReference type="NCBI Taxonomy" id="172846"/>
    <lineage>
        <taxon>Eukaryota</taxon>
        <taxon>Metazoa</taxon>
        <taxon>Ecdysozoa</taxon>
        <taxon>Arthropoda</taxon>
        <taxon>Chelicerata</taxon>
        <taxon>Arachnida</taxon>
        <taxon>Araneae</taxon>
        <taxon>Araneomorphae</taxon>
        <taxon>Entelegynae</taxon>
        <taxon>Araneoidea</taxon>
        <taxon>Araneidae</taxon>
        <taxon>Caerostris</taxon>
    </lineage>
</organism>
<evidence type="ECO:0000313" key="4">
    <source>
        <dbReference type="Proteomes" id="UP001054945"/>
    </source>
</evidence>
<dbReference type="EMBL" id="BPLR01010709">
    <property type="protein sequence ID" value="GIY41374.1"/>
    <property type="molecule type" value="Genomic_DNA"/>
</dbReference>
<evidence type="ECO:0000256" key="1">
    <source>
        <dbReference type="SAM" id="Coils"/>
    </source>
</evidence>